<dbReference type="SUPFAM" id="SSF53098">
    <property type="entry name" value="Ribonuclease H-like"/>
    <property type="match status" value="1"/>
</dbReference>
<comment type="caution">
    <text evidence="2">The sequence shown here is derived from an EMBL/GenBank/DDBJ whole genome shotgun (WGS) entry which is preliminary data.</text>
</comment>
<evidence type="ECO:0000313" key="2">
    <source>
        <dbReference type="EMBL" id="GBO00127.1"/>
    </source>
</evidence>
<dbReference type="Proteomes" id="UP000499080">
    <property type="component" value="Unassembled WGS sequence"/>
</dbReference>
<dbReference type="PROSITE" id="PS50879">
    <property type="entry name" value="RNASE_H_1"/>
    <property type="match status" value="1"/>
</dbReference>
<proteinExistence type="predicted"/>
<dbReference type="CDD" id="cd09276">
    <property type="entry name" value="Rnase_HI_RT_non_LTR"/>
    <property type="match status" value="1"/>
</dbReference>
<dbReference type="InterPro" id="IPR012337">
    <property type="entry name" value="RNaseH-like_sf"/>
</dbReference>
<keyword evidence="3" id="KW-1185">Reference proteome</keyword>
<reference evidence="2 3" key="1">
    <citation type="journal article" date="2019" name="Sci. Rep.">
        <title>Orb-weaving spider Araneus ventricosus genome elucidates the spidroin gene catalogue.</title>
        <authorList>
            <person name="Kono N."/>
            <person name="Nakamura H."/>
            <person name="Ohtoshi R."/>
            <person name="Moran D.A.P."/>
            <person name="Shinohara A."/>
            <person name="Yoshida Y."/>
            <person name="Fujiwara M."/>
            <person name="Mori M."/>
            <person name="Tomita M."/>
            <person name="Arakawa K."/>
        </authorList>
    </citation>
    <scope>NUCLEOTIDE SEQUENCE [LARGE SCALE GENOMIC DNA]</scope>
</reference>
<dbReference type="Pfam" id="PF00075">
    <property type="entry name" value="RNase_H"/>
    <property type="match status" value="1"/>
</dbReference>
<dbReference type="OrthoDB" id="6515318at2759"/>
<dbReference type="Gene3D" id="3.30.420.10">
    <property type="entry name" value="Ribonuclease H-like superfamily/Ribonuclease H"/>
    <property type="match status" value="1"/>
</dbReference>
<gene>
    <name evidence="2" type="ORF">AVEN_85243_1</name>
</gene>
<dbReference type="EMBL" id="BGPR01028764">
    <property type="protein sequence ID" value="GBO00127.1"/>
    <property type="molecule type" value="Genomic_DNA"/>
</dbReference>
<protein>
    <recommendedName>
        <fullName evidence="1">RNase H type-1 domain-containing protein</fullName>
    </recommendedName>
</protein>
<organism evidence="2 3">
    <name type="scientific">Araneus ventricosus</name>
    <name type="common">Orbweaver spider</name>
    <name type="synonym">Epeira ventricosa</name>
    <dbReference type="NCBI Taxonomy" id="182803"/>
    <lineage>
        <taxon>Eukaryota</taxon>
        <taxon>Metazoa</taxon>
        <taxon>Ecdysozoa</taxon>
        <taxon>Arthropoda</taxon>
        <taxon>Chelicerata</taxon>
        <taxon>Arachnida</taxon>
        <taxon>Araneae</taxon>
        <taxon>Araneomorphae</taxon>
        <taxon>Entelegynae</taxon>
        <taxon>Araneoidea</taxon>
        <taxon>Araneidae</taxon>
        <taxon>Araneus</taxon>
    </lineage>
</organism>
<evidence type="ECO:0000259" key="1">
    <source>
        <dbReference type="PROSITE" id="PS50879"/>
    </source>
</evidence>
<accession>A0A4Y2TL12</accession>
<feature type="domain" description="RNase H type-1" evidence="1">
    <location>
        <begin position="6"/>
        <end position="134"/>
    </location>
</feature>
<evidence type="ECO:0000313" key="3">
    <source>
        <dbReference type="Proteomes" id="UP000499080"/>
    </source>
</evidence>
<dbReference type="InterPro" id="IPR002156">
    <property type="entry name" value="RNaseH_domain"/>
</dbReference>
<sequence length="216" mass="24769">MSSDPNGRFKKIFTDGSKLNGRIGSGIVCLGKARDIIWKEEIRLYEEASVFVAESVAIQMAVEKVGPTKEKIVILSDSRSVLMALESNKNHSEVIMKLRKILLVNPQIKLNWFSAHVGIYGNELADLSAKNATTKEAVDIKVKIPKFWIKNQLKFTMLQEWQARWMSSPNSRFLYGIFPEVNTKRWPRRIFDKPDTNNSWVLPCAPAQNFWQISRL</sequence>
<dbReference type="AlphaFoldDB" id="A0A4Y2TL12"/>
<dbReference type="InterPro" id="IPR036397">
    <property type="entry name" value="RNaseH_sf"/>
</dbReference>
<dbReference type="GO" id="GO:0003676">
    <property type="term" value="F:nucleic acid binding"/>
    <property type="evidence" value="ECO:0007669"/>
    <property type="project" value="InterPro"/>
</dbReference>
<name>A0A4Y2TL12_ARAVE</name>
<dbReference type="GO" id="GO:0004523">
    <property type="term" value="F:RNA-DNA hybrid ribonuclease activity"/>
    <property type="evidence" value="ECO:0007669"/>
    <property type="project" value="InterPro"/>
</dbReference>